<name>A0A075ANX1_ROZAC</name>
<dbReference type="InterPro" id="IPR053185">
    <property type="entry name" value="SET_domain_protein"/>
</dbReference>
<dbReference type="PANTHER" id="PTHR47332">
    <property type="entry name" value="SET DOMAIN-CONTAINING PROTEIN 5"/>
    <property type="match status" value="1"/>
</dbReference>
<dbReference type="PROSITE" id="PS50280">
    <property type="entry name" value="SET"/>
    <property type="match status" value="1"/>
</dbReference>
<dbReference type="EC" id="2.1.1.43" evidence="2"/>
<keyword evidence="2" id="KW-0808">Transferase</keyword>
<dbReference type="InterPro" id="IPR001214">
    <property type="entry name" value="SET_dom"/>
</dbReference>
<accession>A0A075ANX1</accession>
<dbReference type="OMA" id="HQNVGWE"/>
<dbReference type="HOGENOM" id="CLU_124044_1_0_1"/>
<proteinExistence type="predicted"/>
<dbReference type="SUPFAM" id="SSF82199">
    <property type="entry name" value="SET domain"/>
    <property type="match status" value="1"/>
</dbReference>
<gene>
    <name evidence="2" type="ORF">O9G_000154</name>
</gene>
<dbReference type="Proteomes" id="UP000030755">
    <property type="component" value="Unassembled WGS sequence"/>
</dbReference>
<keyword evidence="3" id="KW-1185">Reference proteome</keyword>
<dbReference type="Pfam" id="PF00856">
    <property type="entry name" value="SET"/>
    <property type="match status" value="1"/>
</dbReference>
<keyword evidence="2" id="KW-0489">Methyltransferase</keyword>
<dbReference type="SMART" id="SM00317">
    <property type="entry name" value="SET"/>
    <property type="match status" value="1"/>
</dbReference>
<evidence type="ECO:0000259" key="1">
    <source>
        <dbReference type="PROSITE" id="PS50280"/>
    </source>
</evidence>
<evidence type="ECO:0000313" key="2">
    <source>
        <dbReference type="EMBL" id="EPZ31675.1"/>
    </source>
</evidence>
<dbReference type="EMBL" id="KE561209">
    <property type="protein sequence ID" value="EPZ31675.1"/>
    <property type="molecule type" value="Genomic_DNA"/>
</dbReference>
<dbReference type="GO" id="GO:0008168">
    <property type="term" value="F:methyltransferase activity"/>
    <property type="evidence" value="ECO:0007669"/>
    <property type="project" value="UniProtKB-KW"/>
</dbReference>
<organism evidence="2 3">
    <name type="scientific">Rozella allomycis (strain CSF55)</name>
    <dbReference type="NCBI Taxonomy" id="988480"/>
    <lineage>
        <taxon>Eukaryota</taxon>
        <taxon>Fungi</taxon>
        <taxon>Fungi incertae sedis</taxon>
        <taxon>Cryptomycota</taxon>
        <taxon>Cryptomycota incertae sedis</taxon>
        <taxon>Rozella</taxon>
    </lineage>
</organism>
<feature type="domain" description="SET" evidence="1">
    <location>
        <begin position="34"/>
        <end position="139"/>
    </location>
</feature>
<sequence>MTVATIVTCSPYKLDTALKKPEYPIQPTSFSKNFRIEFMPSKGRGVFTDVDIPKGSMVEISPVIRLSQKDYEVAEKTFLYEYMYGWSDDGGAIALGYGSLFNHQTEANLHYQVWEDQLSVAFYAKRDIKGGEELTINYQQRFADEHELWFQNSE</sequence>
<dbReference type="PANTHER" id="PTHR47332:SF4">
    <property type="entry name" value="SET DOMAIN-CONTAINING PROTEIN 5"/>
    <property type="match status" value="1"/>
</dbReference>
<reference evidence="2 3" key="1">
    <citation type="journal article" date="2013" name="Curr. Biol.">
        <title>Shared signatures of parasitism and phylogenomics unite Cryptomycota and microsporidia.</title>
        <authorList>
            <person name="James T.Y."/>
            <person name="Pelin A."/>
            <person name="Bonen L."/>
            <person name="Ahrendt S."/>
            <person name="Sain D."/>
            <person name="Corradi N."/>
            <person name="Stajich J.E."/>
        </authorList>
    </citation>
    <scope>NUCLEOTIDE SEQUENCE [LARGE SCALE GENOMIC DNA]</scope>
    <source>
        <strain evidence="2 3">CSF55</strain>
    </source>
</reference>
<dbReference type="Gene3D" id="2.170.270.10">
    <property type="entry name" value="SET domain"/>
    <property type="match status" value="1"/>
</dbReference>
<dbReference type="GO" id="GO:0032259">
    <property type="term" value="P:methylation"/>
    <property type="evidence" value="ECO:0007669"/>
    <property type="project" value="UniProtKB-KW"/>
</dbReference>
<dbReference type="AlphaFoldDB" id="A0A075ANX1"/>
<dbReference type="InterPro" id="IPR046341">
    <property type="entry name" value="SET_dom_sf"/>
</dbReference>
<evidence type="ECO:0000313" key="3">
    <source>
        <dbReference type="Proteomes" id="UP000030755"/>
    </source>
</evidence>
<protein>
    <submittedName>
        <fullName evidence="2">Histone methyltransferase, PBCV type putative domain-containing protein</fullName>
        <ecNumber evidence="2">2.1.1.43</ecNumber>
    </submittedName>
</protein>
<dbReference type="STRING" id="988480.A0A075ANX1"/>
<dbReference type="OrthoDB" id="3180714at2759"/>